<gene>
    <name evidence="1" type="ORF">CDV36_013412</name>
</gene>
<evidence type="ECO:0000313" key="1">
    <source>
        <dbReference type="EMBL" id="RMJ06989.1"/>
    </source>
</evidence>
<keyword evidence="2" id="KW-1185">Reference proteome</keyword>
<feature type="non-terminal residue" evidence="1">
    <location>
        <position position="65"/>
    </location>
</feature>
<dbReference type="AlphaFoldDB" id="A0A3M2RP52"/>
<protein>
    <recommendedName>
        <fullName evidence="3">Glutamine amidotransferase type-2 domain-containing protein</fullName>
    </recommendedName>
</protein>
<organism evidence="1 2">
    <name type="scientific">Fusarium kuroshium</name>
    <dbReference type="NCBI Taxonomy" id="2010991"/>
    <lineage>
        <taxon>Eukaryota</taxon>
        <taxon>Fungi</taxon>
        <taxon>Dikarya</taxon>
        <taxon>Ascomycota</taxon>
        <taxon>Pezizomycotina</taxon>
        <taxon>Sordariomycetes</taxon>
        <taxon>Hypocreomycetidae</taxon>
        <taxon>Hypocreales</taxon>
        <taxon>Nectriaceae</taxon>
        <taxon>Fusarium</taxon>
        <taxon>Fusarium solani species complex</taxon>
    </lineage>
</organism>
<accession>A0A3M2RP52</accession>
<evidence type="ECO:0000313" key="2">
    <source>
        <dbReference type="Proteomes" id="UP000277212"/>
    </source>
</evidence>
<sequence>MCGIFGYINYLVEKDRKFILDTLINGQCSHVAPLPLLSCPSSPGSYIHPTLPTKSTDKPHVVPAP</sequence>
<proteinExistence type="predicted"/>
<evidence type="ECO:0008006" key="3">
    <source>
        <dbReference type="Google" id="ProtNLM"/>
    </source>
</evidence>
<name>A0A3M2RP52_9HYPO</name>
<dbReference type="EMBL" id="NKUJ01000372">
    <property type="protein sequence ID" value="RMJ06989.1"/>
    <property type="molecule type" value="Genomic_DNA"/>
</dbReference>
<dbReference type="OrthoDB" id="5587919at2759"/>
<reference evidence="1 2" key="1">
    <citation type="submission" date="2017-06" db="EMBL/GenBank/DDBJ databases">
        <title>Comparative genomic analysis of Ambrosia Fusariam Clade fungi.</title>
        <authorList>
            <person name="Stajich J.E."/>
            <person name="Carrillo J."/>
            <person name="Kijimoto T."/>
            <person name="Eskalen A."/>
            <person name="O'Donnell K."/>
            <person name="Kasson M."/>
        </authorList>
    </citation>
    <scope>NUCLEOTIDE SEQUENCE [LARGE SCALE GENOMIC DNA]</scope>
    <source>
        <strain evidence="1">UCR3666</strain>
    </source>
</reference>
<dbReference type="STRING" id="2010991.A0A3M2RP52"/>
<comment type="caution">
    <text evidence="1">The sequence shown here is derived from an EMBL/GenBank/DDBJ whole genome shotgun (WGS) entry which is preliminary data.</text>
</comment>
<dbReference type="Proteomes" id="UP000277212">
    <property type="component" value="Unassembled WGS sequence"/>
</dbReference>